<sequence length="319" mass="35706">MSDIVSLRQFRKTNGPGPTSSTSLVKKQVSRSMYFPEAYRLLVNYFNVPYRLVFIWTSLTRLRQDIGAIIVRGGSNESALDQVAGYLNWPTGIRPVLRRIREGSYIFGEGASVAFELAAFRTIYGANASRNCDWDAAIVHYSQTGELLATCWYELSSSGILGDADSLKSLFAGHSVANGKRVVMWPMKRLIVFSTKIARCLHGLGQQKAAVYGLERESASAGTWFDEWKLVFMPSVPQEQLDVTSWDCYNSYRCGYAHITLGMIEIGQKELEAAEKSIGSAVLFFAQCREIDYMLHYATTANALLGWVRGDLRKHDDAM</sequence>
<dbReference type="HOGENOM" id="CLU_871457_0_0_1"/>
<dbReference type="GeneID" id="22897694"/>
<comment type="caution">
    <text evidence="1">The sequence shown here is derived from an EMBL/GenBank/DDBJ whole genome shotgun (WGS) entry which is preliminary data.</text>
</comment>
<reference evidence="1 2" key="1">
    <citation type="journal article" date="2011" name="PLoS Pathog.">
        <title>Genomic and proteomic analyses of the fungus Arthrobotrys oligospora provide insights into nematode-trap formation.</title>
        <authorList>
            <person name="Yang J."/>
            <person name="Wang L."/>
            <person name="Ji X."/>
            <person name="Feng Y."/>
            <person name="Li X."/>
            <person name="Zou C."/>
            <person name="Xu J."/>
            <person name="Ren Y."/>
            <person name="Mi Q."/>
            <person name="Wu J."/>
            <person name="Liu S."/>
            <person name="Liu Y."/>
            <person name="Huang X."/>
            <person name="Wang H."/>
            <person name="Niu X."/>
            <person name="Li J."/>
            <person name="Liang L."/>
            <person name="Luo Y."/>
            <person name="Ji K."/>
            <person name="Zhou W."/>
            <person name="Yu Z."/>
            <person name="Li G."/>
            <person name="Liu Y."/>
            <person name="Li L."/>
            <person name="Qiao M."/>
            <person name="Feng L."/>
            <person name="Zhang K.-Q."/>
        </authorList>
    </citation>
    <scope>NUCLEOTIDE SEQUENCE [LARGE SCALE GENOMIC DNA]</scope>
    <source>
        <strain evidence="2">ATCC 24927 / CBS 115.81 / DSM 1491</strain>
    </source>
</reference>
<protein>
    <submittedName>
        <fullName evidence="1">Uncharacterized protein</fullName>
    </submittedName>
</protein>
<name>G1XQM9_ARTOA</name>
<dbReference type="AlphaFoldDB" id="G1XQM9"/>
<accession>G1XQM9</accession>
<gene>
    <name evidence="1" type="ORF">AOL_s00188g241</name>
</gene>
<dbReference type="InParanoid" id="G1XQM9"/>
<keyword evidence="2" id="KW-1185">Reference proteome</keyword>
<dbReference type="RefSeq" id="XP_011126791.1">
    <property type="nucleotide sequence ID" value="XM_011128489.1"/>
</dbReference>
<evidence type="ECO:0000313" key="1">
    <source>
        <dbReference type="EMBL" id="EGX44573.1"/>
    </source>
</evidence>
<dbReference type="Proteomes" id="UP000008784">
    <property type="component" value="Unassembled WGS sequence"/>
</dbReference>
<evidence type="ECO:0000313" key="2">
    <source>
        <dbReference type="Proteomes" id="UP000008784"/>
    </source>
</evidence>
<organism evidence="1 2">
    <name type="scientific">Arthrobotrys oligospora (strain ATCC 24927 / CBS 115.81 / DSM 1491)</name>
    <name type="common">Nematode-trapping fungus</name>
    <name type="synonym">Didymozoophaga oligospora</name>
    <dbReference type="NCBI Taxonomy" id="756982"/>
    <lineage>
        <taxon>Eukaryota</taxon>
        <taxon>Fungi</taxon>
        <taxon>Dikarya</taxon>
        <taxon>Ascomycota</taxon>
        <taxon>Pezizomycotina</taxon>
        <taxon>Orbiliomycetes</taxon>
        <taxon>Orbiliales</taxon>
        <taxon>Orbiliaceae</taxon>
        <taxon>Orbilia</taxon>
        <taxon>Orbilia oligospora</taxon>
    </lineage>
</organism>
<dbReference type="EMBL" id="ADOT01000280">
    <property type="protein sequence ID" value="EGX44573.1"/>
    <property type="molecule type" value="Genomic_DNA"/>
</dbReference>
<proteinExistence type="predicted"/>